<feature type="domain" description="PAP-associated" evidence="6">
    <location>
        <begin position="261"/>
        <end position="332"/>
    </location>
</feature>
<keyword evidence="3" id="KW-0808">Transferase</keyword>
<dbReference type="PANTHER" id="PTHR12271:SF66">
    <property type="entry name" value="TERMINAL URIDYLYLTRANSFERASE TAILOR"/>
    <property type="match status" value="1"/>
</dbReference>
<comment type="caution">
    <text evidence="8">The sequence shown here is derived from an EMBL/GenBank/DDBJ whole genome shotgun (WGS) entry which is preliminary data.</text>
</comment>
<dbReference type="Pfam" id="PF22600">
    <property type="entry name" value="MTPAP-like_central"/>
    <property type="match status" value="1"/>
</dbReference>
<evidence type="ECO:0000256" key="5">
    <source>
        <dbReference type="ARBA" id="ARBA00022842"/>
    </source>
</evidence>
<accession>A0AAD8ACY1</accession>
<dbReference type="InterPro" id="IPR054708">
    <property type="entry name" value="MTPAP-like_central"/>
</dbReference>
<gene>
    <name evidence="8" type="ORF">L9F63_012356</name>
</gene>
<feature type="non-terminal residue" evidence="8">
    <location>
        <position position="389"/>
    </location>
</feature>
<evidence type="ECO:0000256" key="4">
    <source>
        <dbReference type="ARBA" id="ARBA00022723"/>
    </source>
</evidence>
<keyword evidence="5" id="KW-0460">Magnesium</keyword>
<dbReference type="Proteomes" id="UP001233999">
    <property type="component" value="Unassembled WGS sequence"/>
</dbReference>
<dbReference type="AlphaFoldDB" id="A0AAD8ACY1"/>
<reference evidence="8" key="1">
    <citation type="journal article" date="2023" name="IScience">
        <title>Live-bearing cockroach genome reveals convergent evolutionary mechanisms linked to viviparity in insects and beyond.</title>
        <authorList>
            <person name="Fouks B."/>
            <person name="Harrison M.C."/>
            <person name="Mikhailova A.A."/>
            <person name="Marchal E."/>
            <person name="English S."/>
            <person name="Carruthers M."/>
            <person name="Jennings E.C."/>
            <person name="Chiamaka E.L."/>
            <person name="Frigard R.A."/>
            <person name="Pippel M."/>
            <person name="Attardo G.M."/>
            <person name="Benoit J.B."/>
            <person name="Bornberg-Bauer E."/>
            <person name="Tobe S.S."/>
        </authorList>
    </citation>
    <scope>NUCLEOTIDE SEQUENCE</scope>
    <source>
        <strain evidence="8">Stay&amp;Tobe</strain>
    </source>
</reference>
<dbReference type="Pfam" id="PF03828">
    <property type="entry name" value="PAP_assoc"/>
    <property type="match status" value="1"/>
</dbReference>
<dbReference type="PANTHER" id="PTHR12271">
    <property type="entry name" value="POLY A POLYMERASE CID PAP -RELATED"/>
    <property type="match status" value="1"/>
</dbReference>
<evidence type="ECO:0000256" key="1">
    <source>
        <dbReference type="ARBA" id="ARBA00001936"/>
    </source>
</evidence>
<name>A0AAD8ACY1_DIPPU</name>
<keyword evidence="4" id="KW-0479">Metal-binding</keyword>
<evidence type="ECO:0000313" key="9">
    <source>
        <dbReference type="Proteomes" id="UP001233999"/>
    </source>
</evidence>
<dbReference type="InterPro" id="IPR002058">
    <property type="entry name" value="PAP_assoc"/>
</dbReference>
<reference evidence="8" key="2">
    <citation type="submission" date="2023-05" db="EMBL/GenBank/DDBJ databases">
        <authorList>
            <person name="Fouks B."/>
        </authorList>
    </citation>
    <scope>NUCLEOTIDE SEQUENCE</scope>
    <source>
        <strain evidence="8">Stay&amp;Tobe</strain>
        <tissue evidence="8">Testes</tissue>
    </source>
</reference>
<evidence type="ECO:0000259" key="7">
    <source>
        <dbReference type="Pfam" id="PF22600"/>
    </source>
</evidence>
<dbReference type="EMBL" id="JASPKZ010001977">
    <property type="protein sequence ID" value="KAJ9596659.1"/>
    <property type="molecule type" value="Genomic_DNA"/>
</dbReference>
<dbReference type="Gene3D" id="1.10.1410.10">
    <property type="match status" value="1"/>
</dbReference>
<evidence type="ECO:0000313" key="8">
    <source>
        <dbReference type="EMBL" id="KAJ9596659.1"/>
    </source>
</evidence>
<protein>
    <recommendedName>
        <fullName evidence="10">Speckle targeted PIP5K1A-regulated poly(A) polymerase</fullName>
    </recommendedName>
</protein>
<evidence type="ECO:0008006" key="10">
    <source>
        <dbReference type="Google" id="ProtNLM"/>
    </source>
</evidence>
<comment type="cofactor">
    <cofactor evidence="2">
        <name>Mg(2+)</name>
        <dbReference type="ChEBI" id="CHEBI:18420"/>
    </cofactor>
</comment>
<keyword evidence="9" id="KW-1185">Reference proteome</keyword>
<dbReference type="GO" id="GO:0046872">
    <property type="term" value="F:metal ion binding"/>
    <property type="evidence" value="ECO:0007669"/>
    <property type="project" value="UniProtKB-KW"/>
</dbReference>
<proteinExistence type="predicted"/>
<evidence type="ECO:0000259" key="6">
    <source>
        <dbReference type="Pfam" id="PF03828"/>
    </source>
</evidence>
<organism evidence="8 9">
    <name type="scientific">Diploptera punctata</name>
    <name type="common">Pacific beetle cockroach</name>
    <dbReference type="NCBI Taxonomy" id="6984"/>
    <lineage>
        <taxon>Eukaryota</taxon>
        <taxon>Metazoa</taxon>
        <taxon>Ecdysozoa</taxon>
        <taxon>Arthropoda</taxon>
        <taxon>Hexapoda</taxon>
        <taxon>Insecta</taxon>
        <taxon>Pterygota</taxon>
        <taxon>Neoptera</taxon>
        <taxon>Polyneoptera</taxon>
        <taxon>Dictyoptera</taxon>
        <taxon>Blattodea</taxon>
        <taxon>Blaberoidea</taxon>
        <taxon>Blaberidae</taxon>
        <taxon>Diplopterinae</taxon>
        <taxon>Diploptera</taxon>
    </lineage>
</organism>
<dbReference type="CDD" id="cd05402">
    <property type="entry name" value="NT_PAP_TUTase"/>
    <property type="match status" value="1"/>
</dbReference>
<feature type="domain" description="Poly(A) RNA polymerase mitochondrial-like central palm" evidence="7">
    <location>
        <begin position="54"/>
        <end position="173"/>
    </location>
</feature>
<sequence length="389" mass="44776">YSFKDCLSHPLNFHGWYLDLTVIKDDSVEDEAKKDEDELVEDSFEEQLAKFINQVVKSNLDMIPVICHKLEEIFSTKYPSCRVYPYGSSVTGLSLKDSSVDLYMNLNLVPLNHEILVAKIKKLLYPCREFKQVRVIPKAITPVLTFIYWPTKTKCNVCFKNALRVQNSLLIKHLISLDERVGPFLLLIKCWAKKNDVTGAKKLSQYAFVIMGIFYLQQLSPPVLPPVCSIRTDQLVINGWACSFNDKDWKPDNRNEMKIPELVTGFFRFYSEYNYKDYVICPLMGQSILKLLFQYPHSLPDAMNSYRSMASDSTGFYILHKLMSVQDPFELNINLTSWMSESSVQIFTSFCEVAADVCNDVLLTPDGHFHFLSKLLGRMTIPEFKIARG</sequence>
<dbReference type="InterPro" id="IPR043519">
    <property type="entry name" value="NT_sf"/>
</dbReference>
<dbReference type="GO" id="GO:1990817">
    <property type="term" value="F:poly(A) RNA polymerase activity"/>
    <property type="evidence" value="ECO:0007669"/>
    <property type="project" value="UniProtKB-ARBA"/>
</dbReference>
<evidence type="ECO:0000256" key="2">
    <source>
        <dbReference type="ARBA" id="ARBA00001946"/>
    </source>
</evidence>
<evidence type="ECO:0000256" key="3">
    <source>
        <dbReference type="ARBA" id="ARBA00022679"/>
    </source>
</evidence>
<dbReference type="SUPFAM" id="SSF81301">
    <property type="entry name" value="Nucleotidyltransferase"/>
    <property type="match status" value="1"/>
</dbReference>
<comment type="cofactor">
    <cofactor evidence="1">
        <name>Mn(2+)</name>
        <dbReference type="ChEBI" id="CHEBI:29035"/>
    </cofactor>
</comment>
<dbReference type="GO" id="GO:0050265">
    <property type="term" value="F:RNA uridylyltransferase activity"/>
    <property type="evidence" value="ECO:0007669"/>
    <property type="project" value="TreeGrafter"/>
</dbReference>
<dbReference type="Gene3D" id="3.30.460.10">
    <property type="entry name" value="Beta Polymerase, domain 2"/>
    <property type="match status" value="1"/>
</dbReference>
<dbReference type="GO" id="GO:0031123">
    <property type="term" value="P:RNA 3'-end processing"/>
    <property type="evidence" value="ECO:0007669"/>
    <property type="project" value="TreeGrafter"/>
</dbReference>
<dbReference type="SUPFAM" id="SSF81631">
    <property type="entry name" value="PAP/OAS1 substrate-binding domain"/>
    <property type="match status" value="1"/>
</dbReference>